<comment type="caution">
    <text evidence="1">The sequence shown here is derived from an EMBL/GenBank/DDBJ whole genome shotgun (WGS) entry which is preliminary data.</text>
</comment>
<protein>
    <submittedName>
        <fullName evidence="1">Uncharacterized protein</fullName>
    </submittedName>
</protein>
<accession>A0ACC2M859</accession>
<dbReference type="EMBL" id="CM056813">
    <property type="protein sequence ID" value="KAJ8641996.1"/>
    <property type="molecule type" value="Genomic_DNA"/>
</dbReference>
<evidence type="ECO:0000313" key="1">
    <source>
        <dbReference type="EMBL" id="KAJ8641996.1"/>
    </source>
</evidence>
<dbReference type="Proteomes" id="UP001234297">
    <property type="component" value="Chromosome 5"/>
</dbReference>
<keyword evidence="2" id="KW-1185">Reference proteome</keyword>
<proteinExistence type="predicted"/>
<sequence length="690" mass="78254">MSRTRRGPRFGGTHLCAAIAALLLLFSVSVLHSRLGPTSSASRSPSLRLGLGFQNPTPQTTIPNLESEPRRDPPNAADKDASDDNGTGDDRIDELDNLDEEIDAAAARVSERAVVDEEEILRGAGTEDDDDDDDDSDFRGGSAKEKRNSGLFWDHVTGVMRRAFDKRSGAVDDLLEGMNLNLEEDRRNLVFTSDDQPLDEYLGKKLAEIKTVEDALLLKRGGGGAPSLLRHGWAPWFEKKGDFLRKDRMFRSNLEALNPLNNPLLQDPDMPGVTTLTRGDKLLQKKMWKELEKTPFGGVESVRSEVKKITEERTSDGVSKDNADKNHIISKTADARNANPLIQLHKRTGRETLQAKKELGLDSKKLNSRYQSNIELKQPIYADGRRWGYFPGLDPHLSFSDFMDQFLGQNECSMQILMVWNTPPWMYGVRHQRSLESIFYHHQDACVVVFSETIDLDFFSDFVKDGFKIAVVMPNLDELLKDTPTSVFASVWQEWRKIKHYFIHYSELIRLAALYKYGGVYLDFDVIVLKPLRSLKNSTAMEDELTGSSTFNGAVMAFERHSSFTMECLHEFYSTYDDTSIRWNGADLLTRVVKRLVSNHSLEQLGLNIEPPFAFFPISSQDITRYFSAEVDEAERANQDVLFEKILDESYTFHFWNSVTSAFVPEPGSLVERLLNRYCLRCIESSPLKN</sequence>
<evidence type="ECO:0000313" key="2">
    <source>
        <dbReference type="Proteomes" id="UP001234297"/>
    </source>
</evidence>
<reference evidence="1 2" key="1">
    <citation type="journal article" date="2022" name="Hortic Res">
        <title>A haplotype resolved chromosomal level avocado genome allows analysis of novel avocado genes.</title>
        <authorList>
            <person name="Nath O."/>
            <person name="Fletcher S.J."/>
            <person name="Hayward A."/>
            <person name="Shaw L.M."/>
            <person name="Masouleh A.K."/>
            <person name="Furtado A."/>
            <person name="Henry R.J."/>
            <person name="Mitter N."/>
        </authorList>
    </citation>
    <scope>NUCLEOTIDE SEQUENCE [LARGE SCALE GENOMIC DNA]</scope>
    <source>
        <strain evidence="2">cv. Hass</strain>
    </source>
</reference>
<gene>
    <name evidence="1" type="ORF">MRB53_018690</name>
</gene>
<name>A0ACC2M859_PERAE</name>
<organism evidence="1 2">
    <name type="scientific">Persea americana</name>
    <name type="common">Avocado</name>
    <dbReference type="NCBI Taxonomy" id="3435"/>
    <lineage>
        <taxon>Eukaryota</taxon>
        <taxon>Viridiplantae</taxon>
        <taxon>Streptophyta</taxon>
        <taxon>Embryophyta</taxon>
        <taxon>Tracheophyta</taxon>
        <taxon>Spermatophyta</taxon>
        <taxon>Magnoliopsida</taxon>
        <taxon>Magnoliidae</taxon>
        <taxon>Laurales</taxon>
        <taxon>Lauraceae</taxon>
        <taxon>Persea</taxon>
    </lineage>
</organism>